<feature type="region of interest" description="Disordered" evidence="1">
    <location>
        <begin position="22"/>
        <end position="42"/>
    </location>
</feature>
<dbReference type="EMBL" id="CAJOBG010019112">
    <property type="protein sequence ID" value="CAF4317886.1"/>
    <property type="molecule type" value="Genomic_DNA"/>
</dbReference>
<accession>A0A820IWA6</accession>
<reference evidence="2" key="1">
    <citation type="submission" date="2021-02" db="EMBL/GenBank/DDBJ databases">
        <authorList>
            <person name="Nowell W R."/>
        </authorList>
    </citation>
    <scope>NUCLEOTIDE SEQUENCE</scope>
</reference>
<protein>
    <submittedName>
        <fullName evidence="2">Uncharacterized protein</fullName>
    </submittedName>
</protein>
<feature type="non-terminal residue" evidence="2">
    <location>
        <position position="1"/>
    </location>
</feature>
<proteinExistence type="predicted"/>
<comment type="caution">
    <text evidence="2">The sequence shown here is derived from an EMBL/GenBank/DDBJ whole genome shotgun (WGS) entry which is preliminary data.</text>
</comment>
<sequence>MYNEQQLYDRIMAVKIDLKDEGKDDGRPMKLPSGLKSIGVGL</sequence>
<dbReference type="AlphaFoldDB" id="A0A820IWA6"/>
<keyword evidence="3" id="KW-1185">Reference proteome</keyword>
<evidence type="ECO:0000313" key="3">
    <source>
        <dbReference type="Proteomes" id="UP000663866"/>
    </source>
</evidence>
<evidence type="ECO:0000256" key="1">
    <source>
        <dbReference type="SAM" id="MobiDB-lite"/>
    </source>
</evidence>
<organism evidence="2 3">
    <name type="scientific">Rotaria magnacalcarata</name>
    <dbReference type="NCBI Taxonomy" id="392030"/>
    <lineage>
        <taxon>Eukaryota</taxon>
        <taxon>Metazoa</taxon>
        <taxon>Spiralia</taxon>
        <taxon>Gnathifera</taxon>
        <taxon>Rotifera</taxon>
        <taxon>Eurotatoria</taxon>
        <taxon>Bdelloidea</taxon>
        <taxon>Philodinida</taxon>
        <taxon>Philodinidae</taxon>
        <taxon>Rotaria</taxon>
    </lineage>
</organism>
<gene>
    <name evidence="2" type="ORF">OVN521_LOCUS31877</name>
</gene>
<dbReference type="Proteomes" id="UP000663866">
    <property type="component" value="Unassembled WGS sequence"/>
</dbReference>
<evidence type="ECO:0000313" key="2">
    <source>
        <dbReference type="EMBL" id="CAF4317886.1"/>
    </source>
</evidence>
<name>A0A820IWA6_9BILA</name>